<organism evidence="9 10">
    <name type="scientific">Anaerocolumna chitinilytica</name>
    <dbReference type="NCBI Taxonomy" id="1727145"/>
    <lineage>
        <taxon>Bacteria</taxon>
        <taxon>Bacillati</taxon>
        <taxon>Bacillota</taxon>
        <taxon>Clostridia</taxon>
        <taxon>Lachnospirales</taxon>
        <taxon>Lachnospiraceae</taxon>
        <taxon>Anaerocolumna</taxon>
    </lineage>
</organism>
<accession>A0A7I8DR72</accession>
<keyword evidence="4 7" id="KW-0812">Transmembrane</keyword>
<gene>
    <name evidence="9" type="ORF">bsdcttw_18270</name>
</gene>
<dbReference type="Gene3D" id="3.40.720.10">
    <property type="entry name" value="Alkaline Phosphatase, subunit A"/>
    <property type="match status" value="1"/>
</dbReference>
<dbReference type="PANTHER" id="PTHR47371">
    <property type="entry name" value="LIPOTEICHOIC ACID SYNTHASE"/>
    <property type="match status" value="1"/>
</dbReference>
<dbReference type="InterPro" id="IPR050448">
    <property type="entry name" value="OpgB/LTA_synthase_biosynth"/>
</dbReference>
<proteinExistence type="predicted"/>
<evidence type="ECO:0000256" key="5">
    <source>
        <dbReference type="ARBA" id="ARBA00022989"/>
    </source>
</evidence>
<comment type="subcellular location">
    <subcellularLocation>
        <location evidence="1">Cell membrane</location>
        <topology evidence="1">Multi-pass membrane protein</topology>
    </subcellularLocation>
</comment>
<feature type="transmembrane region" description="Helical" evidence="7">
    <location>
        <begin position="14"/>
        <end position="32"/>
    </location>
</feature>
<feature type="transmembrane region" description="Helical" evidence="7">
    <location>
        <begin position="156"/>
        <end position="176"/>
    </location>
</feature>
<dbReference type="InterPro" id="IPR000917">
    <property type="entry name" value="Sulfatase_N"/>
</dbReference>
<reference evidence="9 10" key="2">
    <citation type="submission" date="2020-08" db="EMBL/GenBank/DDBJ databases">
        <authorList>
            <person name="Ueki A."/>
            <person name="Tonouchi A."/>
        </authorList>
    </citation>
    <scope>NUCLEOTIDE SEQUENCE [LARGE SCALE GENOMIC DNA]</scope>
    <source>
        <strain evidence="9 10">CTTW</strain>
    </source>
</reference>
<dbReference type="CDD" id="cd16015">
    <property type="entry name" value="LTA_synthase"/>
    <property type="match status" value="1"/>
</dbReference>
<dbReference type="AlphaFoldDB" id="A0A7I8DR72"/>
<evidence type="ECO:0000256" key="4">
    <source>
        <dbReference type="ARBA" id="ARBA00022692"/>
    </source>
</evidence>
<keyword evidence="10" id="KW-1185">Reference proteome</keyword>
<evidence type="ECO:0000256" key="2">
    <source>
        <dbReference type="ARBA" id="ARBA00004936"/>
    </source>
</evidence>
<evidence type="ECO:0000256" key="6">
    <source>
        <dbReference type="ARBA" id="ARBA00023136"/>
    </source>
</evidence>
<feature type="transmembrane region" description="Helical" evidence="7">
    <location>
        <begin position="121"/>
        <end position="144"/>
    </location>
</feature>
<protein>
    <submittedName>
        <fullName evidence="9">Phosphoglycerol transferase</fullName>
    </submittedName>
</protein>
<evidence type="ECO:0000256" key="1">
    <source>
        <dbReference type="ARBA" id="ARBA00004651"/>
    </source>
</evidence>
<feature type="transmembrane region" description="Helical" evidence="7">
    <location>
        <begin position="52"/>
        <end position="70"/>
    </location>
</feature>
<evidence type="ECO:0000313" key="9">
    <source>
        <dbReference type="EMBL" id="BCJ98786.1"/>
    </source>
</evidence>
<feature type="transmembrane region" description="Helical" evidence="7">
    <location>
        <begin position="77"/>
        <end position="101"/>
    </location>
</feature>
<name>A0A7I8DR72_9FIRM</name>
<feature type="domain" description="Sulfatase N-terminal" evidence="8">
    <location>
        <begin position="247"/>
        <end position="520"/>
    </location>
</feature>
<keyword evidence="3" id="KW-1003">Cell membrane</keyword>
<dbReference type="InterPro" id="IPR017850">
    <property type="entry name" value="Alkaline_phosphatase_core_sf"/>
</dbReference>
<dbReference type="Pfam" id="PF00884">
    <property type="entry name" value="Sulfatase"/>
    <property type="match status" value="1"/>
</dbReference>
<keyword evidence="5 7" id="KW-1133">Transmembrane helix</keyword>
<dbReference type="PANTHER" id="PTHR47371:SF3">
    <property type="entry name" value="PHOSPHOGLYCEROL TRANSFERASE I"/>
    <property type="match status" value="1"/>
</dbReference>
<dbReference type="SUPFAM" id="SSF53649">
    <property type="entry name" value="Alkaline phosphatase-like"/>
    <property type="match status" value="1"/>
</dbReference>
<comment type="pathway">
    <text evidence="2">Cell wall biogenesis; lipoteichoic acid biosynthesis.</text>
</comment>
<dbReference type="GO" id="GO:0005886">
    <property type="term" value="C:plasma membrane"/>
    <property type="evidence" value="ECO:0007669"/>
    <property type="project" value="UniProtKB-SubCell"/>
</dbReference>
<dbReference type="KEGG" id="acht:bsdcttw_18270"/>
<evidence type="ECO:0000259" key="8">
    <source>
        <dbReference type="Pfam" id="PF00884"/>
    </source>
</evidence>
<evidence type="ECO:0000256" key="3">
    <source>
        <dbReference type="ARBA" id="ARBA00022475"/>
    </source>
</evidence>
<evidence type="ECO:0000313" key="10">
    <source>
        <dbReference type="Proteomes" id="UP000515703"/>
    </source>
</evidence>
<keyword evidence="6 7" id="KW-0472">Membrane</keyword>
<dbReference type="GO" id="GO:0016740">
    <property type="term" value="F:transferase activity"/>
    <property type="evidence" value="ECO:0007669"/>
    <property type="project" value="UniProtKB-KW"/>
</dbReference>
<dbReference type="RefSeq" id="WP_207726523.1">
    <property type="nucleotide sequence ID" value="NZ_AP023368.1"/>
</dbReference>
<keyword evidence="9" id="KW-0808">Transferase</keyword>
<dbReference type="Proteomes" id="UP000515703">
    <property type="component" value="Chromosome"/>
</dbReference>
<reference evidence="9 10" key="1">
    <citation type="submission" date="2020-08" db="EMBL/GenBank/DDBJ databases">
        <title>Draft genome sequencing of an Anaerocolumna strain isolated from anoxic soil subjected to BSD treatment.</title>
        <authorList>
            <person name="Uek A."/>
            <person name="Tonouchi A."/>
        </authorList>
    </citation>
    <scope>NUCLEOTIDE SEQUENCE [LARGE SCALE GENOMIC DNA]</scope>
    <source>
        <strain evidence="9 10">CTTW</strain>
    </source>
</reference>
<sequence>MNVEQNKKKMNQTIIYPIFGTIVTAFLLTFIIESLSRVSLYQAFLFLGQEPLLFFLNFSVILITLSISLFTVRRKFFFLLIAVVWIILGIVNRVVQCFRLTPISAMDFYQVKEAIISLPNYMNTIGLVFIALVLVGVLVLIGVLWKKIKKSKRIMIAPFTVLLTSILLFGILFFTATRDNILQKGFDNLRDAYLEYGFAYCFSNSIFERGIEKPKDYSSKRMAEVLKQIEEGKDKLYTGAPAKVQNPNIIMVQLESFFDVSYLKNYTFSENPVPNFSKLKEDYPSGFLKVPVYGAGTVNTEFEVITGMSMKYFGTGEYPYRTVLRSKTCDSVPYNLDKIGYHSMVVHNNAATFYNRNDVFPRLGFDNFDSAEYMNSLEYNKIGWAKDSVLTGEILKALTSDTNRDFIYTITVQSHGIYPSDKDVNSRIKVIPDSKNLAYPDNLYKSLSDYTNSIEYYVNQLKETDQFIGALTEKLSEFKEPTVVVFYGDHLPPLSLEQKDISLDRHSTEYAIWSNFQMEKTRYDLPAYQLSAYVLNRLGMEDGLLTKFHQRCFSDTDYEKELKLLQYDMLYGKKYVFDKKNPDKKKDMTMGVIPPEIKDITKEGDSLLISGNGFTECSMVVADGKRCKTEFVSDSLLKIPYRQLDGKQIYVEQLANKRSVLGKSRAFLYQ</sequence>
<dbReference type="EMBL" id="AP023368">
    <property type="protein sequence ID" value="BCJ98786.1"/>
    <property type="molecule type" value="Genomic_DNA"/>
</dbReference>
<evidence type="ECO:0000256" key="7">
    <source>
        <dbReference type="SAM" id="Phobius"/>
    </source>
</evidence>